<dbReference type="Gene3D" id="3.30.300.30">
    <property type="match status" value="1"/>
</dbReference>
<dbReference type="InterPro" id="IPR042099">
    <property type="entry name" value="ANL_N_sf"/>
</dbReference>
<reference evidence="12 13" key="1">
    <citation type="submission" date="2017-02" db="EMBL/GenBank/DDBJ databases">
        <title>The new phylogeny of genus Mycobacterium.</title>
        <authorList>
            <person name="Tortoli E."/>
            <person name="Trovato A."/>
            <person name="Cirillo D.M."/>
        </authorList>
    </citation>
    <scope>NUCLEOTIDE SEQUENCE [LARGE SCALE GENOMIC DNA]</scope>
    <source>
        <strain evidence="12 13">DSM 45255</strain>
    </source>
</reference>
<dbReference type="Proteomes" id="UP000465812">
    <property type="component" value="Chromosome"/>
</dbReference>
<gene>
    <name evidence="12" type="ORF">BST30_19195</name>
    <name evidence="11" type="ORF">MMAN_21690</name>
</gene>
<dbReference type="Pfam" id="PF13193">
    <property type="entry name" value="AMP-binding_C"/>
    <property type="match status" value="1"/>
</dbReference>
<evidence type="ECO:0000313" key="11">
    <source>
        <dbReference type="EMBL" id="BBY38035.1"/>
    </source>
</evidence>
<dbReference type="InterPro" id="IPR045851">
    <property type="entry name" value="AMP-bd_C_sf"/>
</dbReference>
<dbReference type="EMBL" id="AP022590">
    <property type="protein sequence ID" value="BBY38035.1"/>
    <property type="molecule type" value="Genomic_DNA"/>
</dbReference>
<dbReference type="AlphaFoldDB" id="A0A1X0FMT8"/>
<proteinExistence type="inferred from homology"/>
<dbReference type="SUPFAM" id="SSF56801">
    <property type="entry name" value="Acetyl-CoA synthetase-like"/>
    <property type="match status" value="1"/>
</dbReference>
<comment type="similarity">
    <text evidence="1">Belongs to the ATP-dependent AMP-binding enzyme family.</text>
</comment>
<evidence type="ECO:0000256" key="5">
    <source>
        <dbReference type="ARBA" id="ARBA00069710"/>
    </source>
</evidence>
<evidence type="ECO:0000313" key="12">
    <source>
        <dbReference type="EMBL" id="ORB02839.1"/>
    </source>
</evidence>
<evidence type="ECO:0000256" key="8">
    <source>
        <dbReference type="ARBA" id="ARBA00083882"/>
    </source>
</evidence>
<dbReference type="Gene3D" id="3.40.50.12780">
    <property type="entry name" value="N-terminal domain of ligase-like"/>
    <property type="match status" value="1"/>
</dbReference>
<evidence type="ECO:0000313" key="13">
    <source>
        <dbReference type="Proteomes" id="UP000192760"/>
    </source>
</evidence>
<dbReference type="PANTHER" id="PTHR43767">
    <property type="entry name" value="LONG-CHAIN-FATTY-ACID--COA LIGASE"/>
    <property type="match status" value="1"/>
</dbReference>
<evidence type="ECO:0000256" key="7">
    <source>
        <dbReference type="ARBA" id="ARBA00080667"/>
    </source>
</evidence>
<dbReference type="RefSeq" id="WP_083097129.1">
    <property type="nucleotide sequence ID" value="NZ_AP022590.1"/>
</dbReference>
<comment type="catalytic activity">
    <reaction evidence="4">
        <text>a long-chain fatty acid + ATP + CoA = a long-chain fatty acyl-CoA + AMP + diphosphate</text>
        <dbReference type="Rhea" id="RHEA:15421"/>
        <dbReference type="ChEBI" id="CHEBI:30616"/>
        <dbReference type="ChEBI" id="CHEBI:33019"/>
        <dbReference type="ChEBI" id="CHEBI:57287"/>
        <dbReference type="ChEBI" id="CHEBI:57560"/>
        <dbReference type="ChEBI" id="CHEBI:83139"/>
        <dbReference type="ChEBI" id="CHEBI:456215"/>
        <dbReference type="EC" id="6.2.1.3"/>
    </reaction>
</comment>
<feature type="domain" description="AMP-dependent synthetase/ligase" evidence="9">
    <location>
        <begin position="9"/>
        <end position="370"/>
    </location>
</feature>
<dbReference type="InterPro" id="IPR000873">
    <property type="entry name" value="AMP-dep_synth/lig_dom"/>
</dbReference>
<protein>
    <recommendedName>
        <fullName evidence="5">Long-chain-fatty-acid--CoA ligase FadD13</fullName>
        <ecNumber evidence="3">6.2.1.3</ecNumber>
    </recommendedName>
    <alternativeName>
        <fullName evidence="6">Fatty acyl-CoA ligase</fullName>
    </alternativeName>
    <alternativeName>
        <fullName evidence="8">Fatty acyl-CoA synthetase</fullName>
    </alternativeName>
    <alternativeName>
        <fullName evidence="7">Very-long-chain fatty-acyl-CoA synthetase</fullName>
    </alternativeName>
</protein>
<sequence length="512" mass="56047">MINAAAVLDHHAAIRPDKIALAWRGGEYTYAQLLERVNAVAAALAERGIREGDHVALLMQNTPEFIETVYAANRLGAAFLPLNFRLAPAEWRYILDHGRAAAVVTEALFETDLTSVIEGLPIGVRLTIDRPATGAFDRYDDVVARHQGKFVAPVDVSPETLQRLMYTSGTTARPKGVCITHSNFAWKTLGLLVQFGWNHTDITVVGGPLYHVGALDMGGISTLHVGGSLVLQKKFDADGLLALIEEYRATNCWLAPAMVNSILQSPLLKKHDLSSLRTILSGGEKMPEARLRQLLEVLPDLWFADAYGLTETLSSDTFLDRDHMVSKLGSVGLPLPHQEIRIVDDAGEAVSTGTVGEITVRGPKVFSGYWRDADATAAAIRDGWFHTGDMGRRDEDGYLYVEDRKKDMLISGGENIASPEVERVLYEHPAVLEAAVVGHPDEKWGEVPKAIVVLRTGAEATAGELIDFCRDRLARFKVPRYVEFIDALPRTPSGKVLKRELRLAASGEGASR</sequence>
<keyword evidence="2" id="KW-0436">Ligase</keyword>
<accession>A0A1X0FMT8</accession>
<dbReference type="EC" id="6.2.1.3" evidence="3"/>
<reference evidence="11" key="3">
    <citation type="submission" date="2020-02" db="EMBL/GenBank/DDBJ databases">
        <authorList>
            <person name="Matsumoto Y."/>
            <person name="Motooka D."/>
            <person name="Nakamura S."/>
        </authorList>
    </citation>
    <scope>NUCLEOTIDE SEQUENCE</scope>
    <source>
        <strain evidence="11">JCM 18113</strain>
    </source>
</reference>
<evidence type="ECO:0000256" key="3">
    <source>
        <dbReference type="ARBA" id="ARBA00026121"/>
    </source>
</evidence>
<dbReference type="NCBIfam" id="NF004837">
    <property type="entry name" value="PRK06187.1"/>
    <property type="match status" value="1"/>
</dbReference>
<dbReference type="EMBL" id="MVHW01000024">
    <property type="protein sequence ID" value="ORB02839.1"/>
    <property type="molecule type" value="Genomic_DNA"/>
</dbReference>
<dbReference type="InterPro" id="IPR050237">
    <property type="entry name" value="ATP-dep_AMP-bd_enzyme"/>
</dbReference>
<dbReference type="PANTHER" id="PTHR43767:SF1">
    <property type="entry name" value="NONRIBOSOMAL PEPTIDE SYNTHASE PES1 (EUROFUNG)-RELATED"/>
    <property type="match status" value="1"/>
</dbReference>
<evidence type="ECO:0000256" key="2">
    <source>
        <dbReference type="ARBA" id="ARBA00022598"/>
    </source>
</evidence>
<evidence type="ECO:0000259" key="9">
    <source>
        <dbReference type="Pfam" id="PF00501"/>
    </source>
</evidence>
<feature type="domain" description="AMP-binding enzyme C-terminal" evidence="10">
    <location>
        <begin position="420"/>
        <end position="495"/>
    </location>
</feature>
<dbReference type="FunFam" id="3.30.300.30:FF:000008">
    <property type="entry name" value="2,3-dihydroxybenzoate-AMP ligase"/>
    <property type="match status" value="1"/>
</dbReference>
<evidence type="ECO:0000256" key="6">
    <source>
        <dbReference type="ARBA" id="ARBA00076959"/>
    </source>
</evidence>
<evidence type="ECO:0000259" key="10">
    <source>
        <dbReference type="Pfam" id="PF13193"/>
    </source>
</evidence>
<organism evidence="12 13">
    <name type="scientific">Mycobacterium mantenii</name>
    <dbReference type="NCBI Taxonomy" id="560555"/>
    <lineage>
        <taxon>Bacteria</taxon>
        <taxon>Bacillati</taxon>
        <taxon>Actinomycetota</taxon>
        <taxon>Actinomycetes</taxon>
        <taxon>Mycobacteriales</taxon>
        <taxon>Mycobacteriaceae</taxon>
        <taxon>Mycobacterium</taxon>
        <taxon>Mycobacterium avium complex (MAC)</taxon>
    </lineage>
</organism>
<dbReference type="STRING" id="560555.BST30_19195"/>
<keyword evidence="14" id="KW-1185">Reference proteome</keyword>
<evidence type="ECO:0000313" key="14">
    <source>
        <dbReference type="Proteomes" id="UP000465812"/>
    </source>
</evidence>
<reference evidence="11 14" key="2">
    <citation type="journal article" date="2019" name="Emerg. Microbes Infect.">
        <title>Comprehensive subspecies identification of 175 nontuberculous mycobacteria species based on 7547 genomic profiles.</title>
        <authorList>
            <person name="Matsumoto Y."/>
            <person name="Kinjo T."/>
            <person name="Motooka D."/>
            <person name="Nabeya D."/>
            <person name="Jung N."/>
            <person name="Uechi K."/>
            <person name="Horii T."/>
            <person name="Iida T."/>
            <person name="Fujita J."/>
            <person name="Nakamura S."/>
        </authorList>
    </citation>
    <scope>NUCLEOTIDE SEQUENCE [LARGE SCALE GENOMIC DNA]</scope>
    <source>
        <strain evidence="11 14">JCM 18113</strain>
    </source>
</reference>
<dbReference type="Proteomes" id="UP000192760">
    <property type="component" value="Unassembled WGS sequence"/>
</dbReference>
<dbReference type="CDD" id="cd17631">
    <property type="entry name" value="FACL_FadD13-like"/>
    <property type="match status" value="1"/>
</dbReference>
<evidence type="ECO:0000256" key="1">
    <source>
        <dbReference type="ARBA" id="ARBA00006432"/>
    </source>
</evidence>
<dbReference type="InterPro" id="IPR025110">
    <property type="entry name" value="AMP-bd_C"/>
</dbReference>
<evidence type="ECO:0000256" key="4">
    <source>
        <dbReference type="ARBA" id="ARBA00036813"/>
    </source>
</evidence>
<name>A0A1X0FMT8_MYCNT</name>
<dbReference type="GO" id="GO:0004467">
    <property type="term" value="F:long-chain fatty acid-CoA ligase activity"/>
    <property type="evidence" value="ECO:0007669"/>
    <property type="project" value="UniProtKB-EC"/>
</dbReference>
<dbReference type="Pfam" id="PF00501">
    <property type="entry name" value="AMP-binding"/>
    <property type="match status" value="1"/>
</dbReference>